<dbReference type="Gene3D" id="1.25.40.10">
    <property type="entry name" value="Tetratricopeptide repeat domain"/>
    <property type="match status" value="2"/>
</dbReference>
<dbReference type="InterPro" id="IPR027417">
    <property type="entry name" value="P-loop_NTPase"/>
</dbReference>
<dbReference type="PANTHER" id="PTHR12558:SF13">
    <property type="entry name" value="CELL DIVISION CYCLE PROTEIN 27 HOMOLOG"/>
    <property type="match status" value="1"/>
</dbReference>
<dbReference type="InterPro" id="IPR019734">
    <property type="entry name" value="TPR_rpt"/>
</dbReference>
<dbReference type="Proteomes" id="UP001243757">
    <property type="component" value="Unassembled WGS sequence"/>
</dbReference>
<organism evidence="2 3">
    <name type="scientific">Pseudodonghicola flavimaris</name>
    <dbReference type="NCBI Taxonomy" id="3050036"/>
    <lineage>
        <taxon>Bacteria</taxon>
        <taxon>Pseudomonadati</taxon>
        <taxon>Pseudomonadota</taxon>
        <taxon>Alphaproteobacteria</taxon>
        <taxon>Rhodobacterales</taxon>
        <taxon>Paracoccaceae</taxon>
        <taxon>Pseudodonghicola</taxon>
    </lineage>
</organism>
<evidence type="ECO:0000313" key="2">
    <source>
        <dbReference type="EMBL" id="MDK3019517.1"/>
    </source>
</evidence>
<keyword evidence="3" id="KW-1185">Reference proteome</keyword>
<accession>A0ABT7F4I7</accession>
<proteinExistence type="predicted"/>
<name>A0ABT7F4I7_9RHOB</name>
<dbReference type="PROSITE" id="PS50005">
    <property type="entry name" value="TPR"/>
    <property type="match status" value="3"/>
</dbReference>
<dbReference type="SUPFAM" id="SSF52540">
    <property type="entry name" value="P-loop containing nucleoside triphosphate hydrolases"/>
    <property type="match status" value="1"/>
</dbReference>
<dbReference type="Pfam" id="PF13181">
    <property type="entry name" value="TPR_8"/>
    <property type="match status" value="1"/>
</dbReference>
<feature type="repeat" description="TPR" evidence="1">
    <location>
        <begin position="37"/>
        <end position="70"/>
    </location>
</feature>
<dbReference type="InterPro" id="IPR011990">
    <property type="entry name" value="TPR-like_helical_dom_sf"/>
</dbReference>
<reference evidence="2 3" key="1">
    <citation type="submission" date="2023-05" db="EMBL/GenBank/DDBJ databases">
        <title>Pseudodonghicola sp. nov.</title>
        <authorList>
            <person name="Huang J."/>
        </authorList>
    </citation>
    <scope>NUCLEOTIDE SEQUENCE [LARGE SCALE GENOMIC DNA]</scope>
    <source>
        <strain evidence="2 3">IC7</strain>
    </source>
</reference>
<protein>
    <submittedName>
        <fullName evidence="2">Sulfotransferase</fullName>
    </submittedName>
</protein>
<evidence type="ECO:0000313" key="3">
    <source>
        <dbReference type="Proteomes" id="UP001243757"/>
    </source>
</evidence>
<dbReference type="SMART" id="SM00028">
    <property type="entry name" value="TPR"/>
    <property type="match status" value="7"/>
</dbReference>
<sequence length="584" mass="63872">MTLQTPLARAQSHLMNGQYKQALKSAKAAMARAPKDARLPNLVGVAMCGLGQQREALAMFQKAMKLDPGFPDPHRNLGQTLILLGQADKALTVLERLCATQPGDEGAQYLVAQALANLGRSEAAEAAAGRAIALAPRQARSYNLRGLMRDQMGQSDAALRDFETALDIDPNNIETLINISLPLARQLRQEEALAVVRKAVALAPGHVGAHLRLATALTETGDRQAAAAEYQRVLKLDPRNAQAIEQLSLLQDPAENAALAPVAQAALKRAPARGADKALLNFALARIADQADDIPRAARHWAEANRDMARQRPYDPEADTALNDRLLGYFPLPPAMAEEEIITPIYVLGLPRSGTTLAEAILAAHPQVAGLGEQIAAGRYFYPLVEAQSPIGATELAQFRSFETQQHPPLPAGSRAFVDKMPENYRLLGFLAAAHPRARIVHLTRDPRDIALSMWRSQFQGGALNYTYDLRAMGHRFNLYARMMQRWHALFPDRIFDLSYEAMTADIDAASRQLADHCGLDWQAQMARPHETGAAVLTMSATQLRQPVHRRSVGKWRAYAEILAPFTETLDPALWPGVSDTGQP</sequence>
<dbReference type="SUPFAM" id="SSF48452">
    <property type="entry name" value="TPR-like"/>
    <property type="match status" value="1"/>
</dbReference>
<feature type="repeat" description="TPR" evidence="1">
    <location>
        <begin position="139"/>
        <end position="172"/>
    </location>
</feature>
<gene>
    <name evidence="2" type="ORF">QO033_17695</name>
</gene>
<dbReference type="Gene3D" id="3.40.50.300">
    <property type="entry name" value="P-loop containing nucleotide triphosphate hydrolases"/>
    <property type="match status" value="1"/>
</dbReference>
<dbReference type="PANTHER" id="PTHR12558">
    <property type="entry name" value="CELL DIVISION CYCLE 16,23,27"/>
    <property type="match status" value="1"/>
</dbReference>
<dbReference type="RefSeq" id="WP_284482289.1">
    <property type="nucleotide sequence ID" value="NZ_JASNJD010000015.1"/>
</dbReference>
<dbReference type="Pfam" id="PF14559">
    <property type="entry name" value="TPR_19"/>
    <property type="match status" value="2"/>
</dbReference>
<keyword evidence="1" id="KW-0802">TPR repeat</keyword>
<dbReference type="Pfam" id="PF13469">
    <property type="entry name" value="Sulfotransfer_3"/>
    <property type="match status" value="1"/>
</dbReference>
<feature type="repeat" description="TPR" evidence="1">
    <location>
        <begin position="207"/>
        <end position="240"/>
    </location>
</feature>
<comment type="caution">
    <text evidence="2">The sequence shown here is derived from an EMBL/GenBank/DDBJ whole genome shotgun (WGS) entry which is preliminary data.</text>
</comment>
<evidence type="ECO:0000256" key="1">
    <source>
        <dbReference type="PROSITE-ProRule" id="PRU00339"/>
    </source>
</evidence>
<dbReference type="EMBL" id="JASNJD010000015">
    <property type="protein sequence ID" value="MDK3019517.1"/>
    <property type="molecule type" value="Genomic_DNA"/>
</dbReference>